<dbReference type="AlphaFoldDB" id="A0AAE4YE87"/>
<feature type="chain" id="PRO_5041947837" evidence="5">
    <location>
        <begin position="23"/>
        <end position="350"/>
    </location>
</feature>
<feature type="signal peptide" evidence="5">
    <location>
        <begin position="1"/>
        <end position="22"/>
    </location>
</feature>
<protein>
    <submittedName>
        <fullName evidence="6">Extracellular solute-binding protein</fullName>
    </submittedName>
</protein>
<evidence type="ECO:0000256" key="2">
    <source>
        <dbReference type="ARBA" id="ARBA00022448"/>
    </source>
</evidence>
<name>A0AAE4YE87_9RHOB</name>
<evidence type="ECO:0000256" key="3">
    <source>
        <dbReference type="ARBA" id="ARBA00022729"/>
    </source>
</evidence>
<dbReference type="PRINTS" id="PR00909">
    <property type="entry name" value="SPERMDNBNDNG"/>
</dbReference>
<comment type="subcellular location">
    <subcellularLocation>
        <location evidence="1">Periplasm</location>
    </subcellularLocation>
</comment>
<dbReference type="GO" id="GO:0019808">
    <property type="term" value="F:polyamine binding"/>
    <property type="evidence" value="ECO:0007669"/>
    <property type="project" value="InterPro"/>
</dbReference>
<organism evidence="6 7">
    <name type="scientific">Stagnihabitans tardus</name>
    <dbReference type="NCBI Taxonomy" id="2699202"/>
    <lineage>
        <taxon>Bacteria</taxon>
        <taxon>Pseudomonadati</taxon>
        <taxon>Pseudomonadota</taxon>
        <taxon>Alphaproteobacteria</taxon>
        <taxon>Rhodobacterales</taxon>
        <taxon>Paracoccaceae</taxon>
        <taxon>Stagnihabitans</taxon>
    </lineage>
</organism>
<dbReference type="RefSeq" id="WP_168775450.1">
    <property type="nucleotide sequence ID" value="NZ_JAABNR010000012.1"/>
</dbReference>
<dbReference type="EMBL" id="JAABNR010000012">
    <property type="protein sequence ID" value="NBZ88634.1"/>
    <property type="molecule type" value="Genomic_DNA"/>
</dbReference>
<dbReference type="SUPFAM" id="SSF53850">
    <property type="entry name" value="Periplasmic binding protein-like II"/>
    <property type="match status" value="1"/>
</dbReference>
<dbReference type="Gene3D" id="3.40.190.10">
    <property type="entry name" value="Periplasmic binding protein-like II"/>
    <property type="match status" value="2"/>
</dbReference>
<keyword evidence="4" id="KW-0574">Periplasm</keyword>
<dbReference type="Proteomes" id="UP001193501">
    <property type="component" value="Unassembled WGS sequence"/>
</dbReference>
<comment type="caution">
    <text evidence="6">The sequence shown here is derived from an EMBL/GenBank/DDBJ whole genome shotgun (WGS) entry which is preliminary data.</text>
</comment>
<accession>A0AAE4YE87</accession>
<evidence type="ECO:0000256" key="1">
    <source>
        <dbReference type="ARBA" id="ARBA00004418"/>
    </source>
</evidence>
<evidence type="ECO:0000256" key="4">
    <source>
        <dbReference type="ARBA" id="ARBA00022764"/>
    </source>
</evidence>
<evidence type="ECO:0000313" key="6">
    <source>
        <dbReference type="EMBL" id="NBZ88634.1"/>
    </source>
</evidence>
<dbReference type="GO" id="GO:0015846">
    <property type="term" value="P:polyamine transport"/>
    <property type="evidence" value="ECO:0007669"/>
    <property type="project" value="InterPro"/>
</dbReference>
<dbReference type="InterPro" id="IPR006059">
    <property type="entry name" value="SBP"/>
</dbReference>
<dbReference type="PANTHER" id="PTHR30222">
    <property type="entry name" value="SPERMIDINE/PUTRESCINE-BINDING PERIPLASMIC PROTEIN"/>
    <property type="match status" value="1"/>
</dbReference>
<evidence type="ECO:0000313" key="7">
    <source>
        <dbReference type="Proteomes" id="UP001193501"/>
    </source>
</evidence>
<keyword evidence="3 5" id="KW-0732">Signal</keyword>
<reference evidence="6" key="1">
    <citation type="submission" date="2020-01" db="EMBL/GenBank/DDBJ databases">
        <authorList>
            <person name="Chen W.-M."/>
        </authorList>
    </citation>
    <scope>NUCLEOTIDE SEQUENCE</scope>
    <source>
        <strain evidence="6">CYK-10</strain>
    </source>
</reference>
<dbReference type="InterPro" id="IPR001188">
    <property type="entry name" value="Sperm_putr-bd"/>
</dbReference>
<sequence>MTRRFSTNLTALALVLASPALAEDQLNALVWCDHTDPALLEPFEKANNVKVNVKEYEGTAAGMAILDQSAPGDWDVMVVDSVDVARVAAAGRLAPIPAEALPTADFFPELVMAAQNVIDGKTYAVTEKYGYNTISFDKTKVDPADMEDMAALTSGKYDGKIGIYDYYLPVLGLVGLGQGVATADLNAGALAGLKEPLMALRKASRQVSDVVSSQTALATGEVDIVVGGGEWLTAVLAADNPNLDWTIPKQGGLRWSQSIGVVEGAANPDLALKFVQYIVSPEGQAALAQSSCYWGMPANMKAGDLLSAEAKATLRWDQQPDYLARAQLYPIPDAATDTAMQDLWTEMLNQ</sequence>
<evidence type="ECO:0000256" key="5">
    <source>
        <dbReference type="SAM" id="SignalP"/>
    </source>
</evidence>
<keyword evidence="2" id="KW-0813">Transport</keyword>
<proteinExistence type="predicted"/>
<gene>
    <name evidence="6" type="ORF">GV832_13650</name>
</gene>
<dbReference type="GO" id="GO:0042597">
    <property type="term" value="C:periplasmic space"/>
    <property type="evidence" value="ECO:0007669"/>
    <property type="project" value="UniProtKB-SubCell"/>
</dbReference>
<dbReference type="Pfam" id="PF13416">
    <property type="entry name" value="SBP_bac_8"/>
    <property type="match status" value="1"/>
</dbReference>
<dbReference type="PANTHER" id="PTHR30222:SF17">
    <property type="entry name" value="SPERMIDINE_PUTRESCINE-BINDING PERIPLASMIC PROTEIN"/>
    <property type="match status" value="1"/>
</dbReference>
<keyword evidence="7" id="KW-1185">Reference proteome</keyword>